<sequence length="263" mass="27910">MYTEMFSLQNKSVIITGGSGYLGSVLTEALLAFGADVTLADLTFRANPILDAAIEEGRLRNVVCDVANTDSIKNMFQHHHEASGRLDVLVNCANYGAGYGKGAELEFMTDEVWQKGVDGASGTTFRCTREAIPYMRESGGGSIINFASMYGVVSPDPSIYGESGANNPPNYGAGKAGVVQLTRYCAAHLAKYGIRCNSVSPGPFPNMITGQNESFLANLNAKTMLGRVGKPEEMIGAVVLLASSASSYMTGTNLMVDGGWTAW</sequence>
<reference evidence="4" key="1">
    <citation type="submission" date="2016-05" db="EMBL/GenBank/DDBJ databases">
        <title>Paenibacillus oryzae. sp. nov., isolated from the rice root.</title>
        <authorList>
            <person name="Zhang J."/>
            <person name="Zhang X."/>
        </authorList>
    </citation>
    <scope>NUCLEOTIDE SEQUENCE [LARGE SCALE GENOMIC DNA]</scope>
    <source>
        <strain evidence="4">KCTC13222</strain>
    </source>
</reference>
<evidence type="ECO:0000313" key="4">
    <source>
        <dbReference type="Proteomes" id="UP000093309"/>
    </source>
</evidence>
<evidence type="ECO:0000256" key="1">
    <source>
        <dbReference type="ARBA" id="ARBA00006484"/>
    </source>
</evidence>
<dbReference type="AlphaFoldDB" id="A0A1C0ZVT1"/>
<dbReference type="FunFam" id="3.40.50.720:FF:000084">
    <property type="entry name" value="Short-chain dehydrogenase reductase"/>
    <property type="match status" value="1"/>
</dbReference>
<dbReference type="SUPFAM" id="SSF51735">
    <property type="entry name" value="NAD(P)-binding Rossmann-fold domains"/>
    <property type="match status" value="1"/>
</dbReference>
<dbReference type="GO" id="GO:0016616">
    <property type="term" value="F:oxidoreductase activity, acting on the CH-OH group of donors, NAD or NADP as acceptor"/>
    <property type="evidence" value="ECO:0007669"/>
    <property type="project" value="TreeGrafter"/>
</dbReference>
<keyword evidence="2" id="KW-0560">Oxidoreductase</keyword>
<dbReference type="PANTHER" id="PTHR42760">
    <property type="entry name" value="SHORT-CHAIN DEHYDROGENASES/REDUCTASES FAMILY MEMBER"/>
    <property type="match status" value="1"/>
</dbReference>
<dbReference type="GO" id="GO:0008206">
    <property type="term" value="P:bile acid metabolic process"/>
    <property type="evidence" value="ECO:0007669"/>
    <property type="project" value="UniProtKB-ARBA"/>
</dbReference>
<dbReference type="InterPro" id="IPR036291">
    <property type="entry name" value="NAD(P)-bd_dom_sf"/>
</dbReference>
<dbReference type="PRINTS" id="PR00081">
    <property type="entry name" value="GDHRDH"/>
</dbReference>
<dbReference type="EMBL" id="LYPC01000027">
    <property type="protein sequence ID" value="OCT12205.1"/>
    <property type="molecule type" value="Genomic_DNA"/>
</dbReference>
<dbReference type="GO" id="GO:0030497">
    <property type="term" value="P:fatty acid elongation"/>
    <property type="evidence" value="ECO:0007669"/>
    <property type="project" value="TreeGrafter"/>
</dbReference>
<dbReference type="InterPro" id="IPR002347">
    <property type="entry name" value="SDR_fam"/>
</dbReference>
<comment type="similarity">
    <text evidence="1">Belongs to the short-chain dehydrogenases/reductases (SDR) family.</text>
</comment>
<dbReference type="STRING" id="512399.A8709_30645"/>
<gene>
    <name evidence="3" type="ORF">A8709_30645</name>
</gene>
<proteinExistence type="inferred from homology"/>
<dbReference type="Pfam" id="PF13561">
    <property type="entry name" value="adh_short_C2"/>
    <property type="match status" value="1"/>
</dbReference>
<keyword evidence="4" id="KW-1185">Reference proteome</keyword>
<evidence type="ECO:0000313" key="3">
    <source>
        <dbReference type="EMBL" id="OCT12205.1"/>
    </source>
</evidence>
<dbReference type="OrthoDB" id="9803333at2"/>
<protein>
    <submittedName>
        <fullName evidence="3">Gluconate 5-dehydrogenase</fullName>
    </submittedName>
</protein>
<dbReference type="Proteomes" id="UP000093309">
    <property type="component" value="Unassembled WGS sequence"/>
</dbReference>
<evidence type="ECO:0000256" key="2">
    <source>
        <dbReference type="ARBA" id="ARBA00023002"/>
    </source>
</evidence>
<dbReference type="RefSeq" id="WP_065856279.1">
    <property type="nucleotide sequence ID" value="NZ_LYPC01000027.1"/>
</dbReference>
<dbReference type="Gene3D" id="3.40.50.720">
    <property type="entry name" value="NAD(P)-binding Rossmann-like Domain"/>
    <property type="match status" value="1"/>
</dbReference>
<accession>A0A1C0ZVT1</accession>
<comment type="caution">
    <text evidence="3">The sequence shown here is derived from an EMBL/GenBank/DDBJ whole genome shotgun (WGS) entry which is preliminary data.</text>
</comment>
<dbReference type="PRINTS" id="PR00080">
    <property type="entry name" value="SDRFAMILY"/>
</dbReference>
<name>A0A1C0ZVT1_9BACL</name>
<dbReference type="PANTHER" id="PTHR42760:SF40">
    <property type="entry name" value="3-OXOACYL-[ACYL-CARRIER-PROTEIN] REDUCTASE, CHLOROPLASTIC"/>
    <property type="match status" value="1"/>
</dbReference>
<organism evidence="3 4">
    <name type="scientific">Paenibacillus pectinilyticus</name>
    <dbReference type="NCBI Taxonomy" id="512399"/>
    <lineage>
        <taxon>Bacteria</taxon>
        <taxon>Bacillati</taxon>
        <taxon>Bacillota</taxon>
        <taxon>Bacilli</taxon>
        <taxon>Bacillales</taxon>
        <taxon>Paenibacillaceae</taxon>
        <taxon>Paenibacillus</taxon>
    </lineage>
</organism>